<dbReference type="Pfam" id="PF13683">
    <property type="entry name" value="rve_3"/>
    <property type="match status" value="1"/>
</dbReference>
<evidence type="ECO:0000313" key="2">
    <source>
        <dbReference type="EMBL" id="MTV33206.1"/>
    </source>
</evidence>
<comment type="caution">
    <text evidence="2">The sequence shown here is derived from an EMBL/GenBank/DDBJ whole genome shotgun (WGS) entry which is preliminary data.</text>
</comment>
<organism evidence="2 3">
    <name type="scientific">Rhodoblastus acidophilus</name>
    <name type="common">Rhodopseudomonas acidophila</name>
    <dbReference type="NCBI Taxonomy" id="1074"/>
    <lineage>
        <taxon>Bacteria</taxon>
        <taxon>Pseudomonadati</taxon>
        <taxon>Pseudomonadota</taxon>
        <taxon>Alphaproteobacteria</taxon>
        <taxon>Hyphomicrobiales</taxon>
        <taxon>Rhodoblastaceae</taxon>
        <taxon>Rhodoblastus</taxon>
    </lineage>
</organism>
<dbReference type="EMBL" id="WNKS01000029">
    <property type="protein sequence ID" value="MTV33206.1"/>
    <property type="molecule type" value="Genomic_DNA"/>
</dbReference>
<evidence type="ECO:0000313" key="3">
    <source>
        <dbReference type="Proteomes" id="UP000439113"/>
    </source>
</evidence>
<reference evidence="2 3" key="1">
    <citation type="submission" date="2019-11" db="EMBL/GenBank/DDBJ databases">
        <title>Whole-genome sequence of a Rhodoblastus acidophilus DSM 142.</title>
        <authorList>
            <person name="Kyndt J.A."/>
            <person name="Meyer T.E."/>
        </authorList>
    </citation>
    <scope>NUCLEOTIDE SEQUENCE [LARGE SCALE GENOMIC DNA]</scope>
    <source>
        <strain evidence="2 3">DSM 142</strain>
    </source>
</reference>
<dbReference type="Proteomes" id="UP000439113">
    <property type="component" value="Unassembled WGS sequence"/>
</dbReference>
<dbReference type="InterPro" id="IPR012337">
    <property type="entry name" value="RNaseH-like_sf"/>
</dbReference>
<accession>A0A6N8DTR6</accession>
<sequence>MSTRSKAEIGRWITFYNRQRPHAAHGGRPPAMVYWNAIQPDQQTTRVA</sequence>
<dbReference type="SUPFAM" id="SSF53098">
    <property type="entry name" value="Ribonuclease H-like"/>
    <property type="match status" value="1"/>
</dbReference>
<name>A0A6N8DTR6_RHOAC</name>
<dbReference type="RefSeq" id="WP_155447885.1">
    <property type="nucleotide sequence ID" value="NZ_WNKS01000029.1"/>
</dbReference>
<proteinExistence type="predicted"/>
<evidence type="ECO:0000259" key="1">
    <source>
        <dbReference type="Pfam" id="PF13683"/>
    </source>
</evidence>
<feature type="domain" description="Integrase catalytic" evidence="1">
    <location>
        <begin position="6"/>
        <end position="30"/>
    </location>
</feature>
<dbReference type="AlphaFoldDB" id="A0A6N8DTR6"/>
<dbReference type="InterPro" id="IPR001584">
    <property type="entry name" value="Integrase_cat-core"/>
</dbReference>
<dbReference type="GO" id="GO:0015074">
    <property type="term" value="P:DNA integration"/>
    <property type="evidence" value="ECO:0007669"/>
    <property type="project" value="InterPro"/>
</dbReference>
<protein>
    <submittedName>
        <fullName evidence="2">Transposase</fullName>
    </submittedName>
</protein>
<gene>
    <name evidence="2" type="ORF">GJ654_19680</name>
</gene>
<dbReference type="OrthoDB" id="9803878at2"/>